<accession>A0A409VYX8</accession>
<dbReference type="EMBL" id="NHTK01005915">
    <property type="protein sequence ID" value="PPQ71433.1"/>
    <property type="molecule type" value="Genomic_DNA"/>
</dbReference>
<evidence type="ECO:0000313" key="1">
    <source>
        <dbReference type="EMBL" id="PPQ71433.1"/>
    </source>
</evidence>
<dbReference type="AlphaFoldDB" id="A0A409VYX8"/>
<protein>
    <recommendedName>
        <fullName evidence="3">F-box domain-containing protein</fullName>
    </recommendedName>
</protein>
<comment type="caution">
    <text evidence="1">The sequence shown here is derived from an EMBL/GenBank/DDBJ whole genome shotgun (WGS) entry which is preliminary data.</text>
</comment>
<name>A0A409VYX8_9AGAR</name>
<sequence length="198" mass="23082">MPSRITLGTHNIPIELFNSILFALIAQQPLGPPTQLIPLLLTSKQFHNAISTNTSLLAQICRLKLDINPISRRAFTPTDTDLSIHLVKSFRMINQLRRRLRQRTYSPHYPPWNTPPVIDDDHLSDGDILHELYLLRLDSDGKNYAQLEYAGVRDWVRDVVLKRLFEDAERNDGWPLENPRNACALWLMWMFTLRVRLF</sequence>
<evidence type="ECO:0008006" key="3">
    <source>
        <dbReference type="Google" id="ProtNLM"/>
    </source>
</evidence>
<dbReference type="OrthoDB" id="5595695at2759"/>
<dbReference type="InParanoid" id="A0A409VYX8"/>
<dbReference type="Proteomes" id="UP000284842">
    <property type="component" value="Unassembled WGS sequence"/>
</dbReference>
<gene>
    <name evidence="1" type="ORF">CVT24_011941</name>
</gene>
<organism evidence="1 2">
    <name type="scientific">Panaeolus cyanescens</name>
    <dbReference type="NCBI Taxonomy" id="181874"/>
    <lineage>
        <taxon>Eukaryota</taxon>
        <taxon>Fungi</taxon>
        <taxon>Dikarya</taxon>
        <taxon>Basidiomycota</taxon>
        <taxon>Agaricomycotina</taxon>
        <taxon>Agaricomycetes</taxon>
        <taxon>Agaricomycetidae</taxon>
        <taxon>Agaricales</taxon>
        <taxon>Agaricineae</taxon>
        <taxon>Galeropsidaceae</taxon>
        <taxon>Panaeolus</taxon>
    </lineage>
</organism>
<dbReference type="STRING" id="181874.A0A409VYX8"/>
<evidence type="ECO:0000313" key="2">
    <source>
        <dbReference type="Proteomes" id="UP000284842"/>
    </source>
</evidence>
<reference evidence="1 2" key="1">
    <citation type="journal article" date="2018" name="Evol. Lett.">
        <title>Horizontal gene cluster transfer increased hallucinogenic mushroom diversity.</title>
        <authorList>
            <person name="Reynolds H.T."/>
            <person name="Vijayakumar V."/>
            <person name="Gluck-Thaler E."/>
            <person name="Korotkin H.B."/>
            <person name="Matheny P.B."/>
            <person name="Slot J.C."/>
        </authorList>
    </citation>
    <scope>NUCLEOTIDE SEQUENCE [LARGE SCALE GENOMIC DNA]</scope>
    <source>
        <strain evidence="1 2">2629</strain>
    </source>
</reference>
<proteinExistence type="predicted"/>
<keyword evidence="2" id="KW-1185">Reference proteome</keyword>